<dbReference type="EMBL" id="CP061169">
    <property type="protein sequence ID" value="QPZ37357.1"/>
    <property type="molecule type" value="Genomic_DNA"/>
</dbReference>
<sequence>MAPNPSESSTSTIQRVLAYALLGVVIISVGSFFAIMIGTWSGMSREDFGTGVWPAVAMTPYIGLPLAMLVLIALLVAGAIGRSRVARGQ</sequence>
<evidence type="ECO:0000313" key="2">
    <source>
        <dbReference type="EMBL" id="QPZ37357.1"/>
    </source>
</evidence>
<proteinExistence type="predicted"/>
<gene>
    <name evidence="2" type="ORF">HCR76_10935</name>
</gene>
<accession>A0ABX6YEX8</accession>
<feature type="transmembrane region" description="Helical" evidence="1">
    <location>
        <begin position="16"/>
        <end position="41"/>
    </location>
</feature>
<dbReference type="RefSeq" id="WP_166992133.1">
    <property type="nucleotide sequence ID" value="NZ_CP061169.1"/>
</dbReference>
<name>A0ABX6YEX8_9MICO</name>
<reference evidence="2 3" key="1">
    <citation type="submission" date="2020-12" db="EMBL/GenBank/DDBJ databases">
        <title>Microbacterium sp. HY060.</title>
        <authorList>
            <person name="Zhou J."/>
        </authorList>
    </citation>
    <scope>NUCLEOTIDE SEQUENCE [LARGE SCALE GENOMIC DNA]</scope>
    <source>
        <strain evidence="2 3">HY60</strain>
    </source>
</reference>
<dbReference type="Proteomes" id="UP000662814">
    <property type="component" value="Chromosome"/>
</dbReference>
<evidence type="ECO:0000313" key="3">
    <source>
        <dbReference type="Proteomes" id="UP000662814"/>
    </source>
</evidence>
<keyword evidence="1" id="KW-0812">Transmembrane</keyword>
<keyword evidence="1" id="KW-1133">Transmembrane helix</keyword>
<keyword evidence="1" id="KW-0472">Membrane</keyword>
<protein>
    <submittedName>
        <fullName evidence="2">Multidrug ABC transporter ATPase</fullName>
    </submittedName>
</protein>
<feature type="transmembrane region" description="Helical" evidence="1">
    <location>
        <begin position="61"/>
        <end position="81"/>
    </location>
</feature>
<evidence type="ECO:0000256" key="1">
    <source>
        <dbReference type="SAM" id="Phobius"/>
    </source>
</evidence>
<organism evidence="2 3">
    <name type="scientific">Paramicrobacterium chengjingii</name>
    <dbReference type="NCBI Taxonomy" id="2769067"/>
    <lineage>
        <taxon>Bacteria</taxon>
        <taxon>Bacillati</taxon>
        <taxon>Actinomycetota</taxon>
        <taxon>Actinomycetes</taxon>
        <taxon>Micrococcales</taxon>
        <taxon>Microbacteriaceae</taxon>
        <taxon>Paramicrobacterium</taxon>
    </lineage>
</organism>
<keyword evidence="3" id="KW-1185">Reference proteome</keyword>